<feature type="transmembrane region" description="Helical" evidence="2">
    <location>
        <begin position="33"/>
        <end position="51"/>
    </location>
</feature>
<dbReference type="Proteomes" id="UP000826550">
    <property type="component" value="Chromosome"/>
</dbReference>
<gene>
    <name evidence="4" type="ORF">GYM71_03080</name>
</gene>
<keyword evidence="2" id="KW-1133">Transmembrane helix</keyword>
<protein>
    <submittedName>
        <fullName evidence="4">CPBP family intramembrane metalloprotease</fullName>
    </submittedName>
</protein>
<keyword evidence="5" id="KW-1185">Reference proteome</keyword>
<reference evidence="4 5" key="1">
    <citation type="submission" date="2020-01" db="EMBL/GenBank/DDBJ databases">
        <title>Vast differences in strain-level diversity in the gut microbiota of two closely related honey bee species.</title>
        <authorList>
            <person name="Ellegaard K.M."/>
            <person name="Suenami S."/>
            <person name="Miyazaki R."/>
            <person name="Engel P."/>
        </authorList>
    </citation>
    <scope>NUCLEOTIDE SEQUENCE [LARGE SCALE GENOMIC DNA]</scope>
    <source>
        <strain evidence="4 5">ESL0416</strain>
    </source>
</reference>
<sequence>MIIGSFLIVGITEELVFRGWILNALLTKFKTWVALLIDSILFLVIHFPIWYRTGTFLSNFASGAEFTVIILGILFGLLFIKSKNIFVPIIFHMFWDLILTVFLL</sequence>
<keyword evidence="4" id="KW-0378">Hydrolase</keyword>
<feature type="transmembrane region" description="Helical" evidence="2">
    <location>
        <begin position="85"/>
        <end position="103"/>
    </location>
</feature>
<dbReference type="PANTHER" id="PTHR39430:SF1">
    <property type="entry name" value="PROTEASE"/>
    <property type="match status" value="1"/>
</dbReference>
<keyword evidence="2" id="KW-0812">Transmembrane</keyword>
<feature type="transmembrane region" description="Helical" evidence="2">
    <location>
        <begin position="6"/>
        <end position="26"/>
    </location>
</feature>
<evidence type="ECO:0000256" key="2">
    <source>
        <dbReference type="SAM" id="Phobius"/>
    </source>
</evidence>
<evidence type="ECO:0000313" key="4">
    <source>
        <dbReference type="EMBL" id="QYN52443.1"/>
    </source>
</evidence>
<evidence type="ECO:0000259" key="3">
    <source>
        <dbReference type="Pfam" id="PF02517"/>
    </source>
</evidence>
<feature type="domain" description="CAAX prenyl protease 2/Lysostaphin resistance protein A-like" evidence="3">
    <location>
        <begin position="2"/>
        <end position="98"/>
    </location>
</feature>
<dbReference type="RefSeq" id="WP_220220865.1">
    <property type="nucleotide sequence ID" value="NZ_CP048268.1"/>
</dbReference>
<feature type="transmembrane region" description="Helical" evidence="2">
    <location>
        <begin position="57"/>
        <end position="78"/>
    </location>
</feature>
<accession>A0ABX8WA78</accession>
<dbReference type="PANTHER" id="PTHR39430">
    <property type="entry name" value="MEMBRANE-ASSOCIATED PROTEASE-RELATED"/>
    <property type="match status" value="1"/>
</dbReference>
<dbReference type="InterPro" id="IPR003675">
    <property type="entry name" value="Rce1/LyrA-like_dom"/>
</dbReference>
<keyword evidence="4" id="KW-0645">Protease</keyword>
<organism evidence="4 5">
    <name type="scientific">Lactobacillus panisapium</name>
    <dbReference type="NCBI Taxonomy" id="2012495"/>
    <lineage>
        <taxon>Bacteria</taxon>
        <taxon>Bacillati</taxon>
        <taxon>Bacillota</taxon>
        <taxon>Bacilli</taxon>
        <taxon>Lactobacillales</taxon>
        <taxon>Lactobacillaceae</taxon>
        <taxon>Lactobacillus</taxon>
    </lineage>
</organism>
<keyword evidence="2" id="KW-0472">Membrane</keyword>
<dbReference type="GO" id="GO:0008237">
    <property type="term" value="F:metallopeptidase activity"/>
    <property type="evidence" value="ECO:0007669"/>
    <property type="project" value="UniProtKB-KW"/>
</dbReference>
<name>A0ABX8WA78_9LACO</name>
<evidence type="ECO:0000256" key="1">
    <source>
        <dbReference type="ARBA" id="ARBA00009067"/>
    </source>
</evidence>
<keyword evidence="4" id="KW-0482">Metalloprotease</keyword>
<dbReference type="Pfam" id="PF02517">
    <property type="entry name" value="Rce1-like"/>
    <property type="match status" value="1"/>
</dbReference>
<dbReference type="EMBL" id="CP048268">
    <property type="protein sequence ID" value="QYN52443.1"/>
    <property type="molecule type" value="Genomic_DNA"/>
</dbReference>
<evidence type="ECO:0000313" key="5">
    <source>
        <dbReference type="Proteomes" id="UP000826550"/>
    </source>
</evidence>
<comment type="similarity">
    <text evidence="1">Belongs to the UPF0177 family.</text>
</comment>
<proteinExistence type="inferred from homology"/>